<dbReference type="EMBL" id="RQFD01000015">
    <property type="protein sequence ID" value="TGK48731.1"/>
    <property type="molecule type" value="Genomic_DNA"/>
</dbReference>
<evidence type="ECO:0000256" key="1">
    <source>
        <dbReference type="SAM" id="MobiDB-lite"/>
    </source>
</evidence>
<proteinExistence type="predicted"/>
<keyword evidence="3" id="KW-1185">Reference proteome</keyword>
<feature type="compositionally biased region" description="Polar residues" evidence="1">
    <location>
        <begin position="54"/>
        <end position="70"/>
    </location>
</feature>
<organism evidence="2 3">
    <name type="scientific">Leptospira bouyouniensis</name>
    <dbReference type="NCBI Taxonomy" id="2484911"/>
    <lineage>
        <taxon>Bacteria</taxon>
        <taxon>Pseudomonadati</taxon>
        <taxon>Spirochaetota</taxon>
        <taxon>Spirochaetia</taxon>
        <taxon>Leptospirales</taxon>
        <taxon>Leptospiraceae</taxon>
        <taxon>Leptospira</taxon>
    </lineage>
</organism>
<evidence type="ECO:0008006" key="4">
    <source>
        <dbReference type="Google" id="ProtNLM"/>
    </source>
</evidence>
<reference evidence="3" key="1">
    <citation type="journal article" date="2019" name="PLoS Negl. Trop. Dis.">
        <title>Revisiting the worldwide diversity of Leptospira species in the environment.</title>
        <authorList>
            <person name="Vincent A.T."/>
            <person name="Schiettekatte O."/>
            <person name="Bourhy P."/>
            <person name="Veyrier F.J."/>
            <person name="Picardeau M."/>
        </authorList>
    </citation>
    <scope>NUCLEOTIDE SEQUENCE [LARGE SCALE GENOMIC DNA]</scope>
    <source>
        <strain evidence="3">201800295</strain>
    </source>
</reference>
<dbReference type="Proteomes" id="UP000297617">
    <property type="component" value="Unassembled WGS sequence"/>
</dbReference>
<feature type="region of interest" description="Disordered" evidence="1">
    <location>
        <begin position="51"/>
        <end position="70"/>
    </location>
</feature>
<protein>
    <recommendedName>
        <fullName evidence="4">DUF1564 family protein</fullName>
    </recommendedName>
</protein>
<accession>A0ABY2L8D1</accession>
<sequence length="70" mass="7693">MRHPCRSPQRRITATYRYASAQGLARPTANSPSGIRLAFASYMPVPNVPFRDSGSGNFGKSSSLYTISRK</sequence>
<evidence type="ECO:0000313" key="3">
    <source>
        <dbReference type="Proteomes" id="UP000297617"/>
    </source>
</evidence>
<name>A0ABY2L8D1_9LEPT</name>
<gene>
    <name evidence="2" type="ORF">EHQ10_13590</name>
</gene>
<comment type="caution">
    <text evidence="2">The sequence shown here is derived from an EMBL/GenBank/DDBJ whole genome shotgun (WGS) entry which is preliminary data.</text>
</comment>
<evidence type="ECO:0000313" key="2">
    <source>
        <dbReference type="EMBL" id="TGK48731.1"/>
    </source>
</evidence>